<dbReference type="HOGENOM" id="CLU_1045385_0_0_10"/>
<dbReference type="eggNOG" id="COG0537">
    <property type="taxonomic scope" value="Bacteria"/>
</dbReference>
<organism evidence="3 4">
    <name type="scientific">Spirosoma linguale (strain ATCC 33905 / DSM 74 / LMG 10896 / Claus 1)</name>
    <dbReference type="NCBI Taxonomy" id="504472"/>
    <lineage>
        <taxon>Bacteria</taxon>
        <taxon>Pseudomonadati</taxon>
        <taxon>Bacteroidota</taxon>
        <taxon>Cytophagia</taxon>
        <taxon>Cytophagales</taxon>
        <taxon>Cytophagaceae</taxon>
        <taxon>Spirosoma</taxon>
    </lineage>
</organism>
<dbReference type="eggNOG" id="COG0500">
    <property type="taxonomic scope" value="Bacteria"/>
</dbReference>
<keyword evidence="4" id="KW-1185">Reference proteome</keyword>
<reference evidence="3 4" key="1">
    <citation type="journal article" date="2010" name="Stand. Genomic Sci.">
        <title>Complete genome sequence of Spirosoma linguale type strain (1).</title>
        <authorList>
            <person name="Lail K."/>
            <person name="Sikorski J."/>
            <person name="Saunders E."/>
            <person name="Lapidus A."/>
            <person name="Glavina Del Rio T."/>
            <person name="Copeland A."/>
            <person name="Tice H."/>
            <person name="Cheng J.-F."/>
            <person name="Lucas S."/>
            <person name="Nolan M."/>
            <person name="Bruce D."/>
            <person name="Goodwin L."/>
            <person name="Pitluck S."/>
            <person name="Ivanova N."/>
            <person name="Mavromatis K."/>
            <person name="Ovchinnikova G."/>
            <person name="Pati A."/>
            <person name="Chen A."/>
            <person name="Palaniappan K."/>
            <person name="Land M."/>
            <person name="Hauser L."/>
            <person name="Chang Y.-J."/>
            <person name="Jeffries C.D."/>
            <person name="Chain P."/>
            <person name="Brettin T."/>
            <person name="Detter J.C."/>
            <person name="Schuetze A."/>
            <person name="Rohde M."/>
            <person name="Tindall B.J."/>
            <person name="Goeker M."/>
            <person name="Bristow J."/>
            <person name="Eisen J.A."/>
            <person name="Markowitz V."/>
            <person name="Hugenholtz P."/>
            <person name="Kyrpides N.C."/>
            <person name="Klenk H.-P."/>
            <person name="Chen F."/>
        </authorList>
    </citation>
    <scope>NUCLEOTIDE SEQUENCE [LARGE SCALE GENOMIC DNA]</scope>
    <source>
        <strain evidence="4">ATCC 33905 / DSM 74 / LMG 10896 / Claus 1</strain>
    </source>
</reference>
<dbReference type="Pfam" id="PF13489">
    <property type="entry name" value="Methyltransf_23"/>
    <property type="match status" value="1"/>
</dbReference>
<gene>
    <name evidence="3" type="ordered locus">Slin_4049</name>
</gene>
<protein>
    <submittedName>
        <fullName evidence="3">Histidine triad (HIT) protein</fullName>
    </submittedName>
</protein>
<dbReference type="InterPro" id="IPR011146">
    <property type="entry name" value="HIT-like"/>
</dbReference>
<dbReference type="InterPro" id="IPR029063">
    <property type="entry name" value="SAM-dependent_MTases_sf"/>
</dbReference>
<dbReference type="SUPFAM" id="SSF53335">
    <property type="entry name" value="S-adenosyl-L-methionine-dependent methyltransferases"/>
    <property type="match status" value="1"/>
</dbReference>
<dbReference type="PROSITE" id="PS51084">
    <property type="entry name" value="HIT_2"/>
    <property type="match status" value="1"/>
</dbReference>
<dbReference type="GO" id="GO:0003824">
    <property type="term" value="F:catalytic activity"/>
    <property type="evidence" value="ECO:0007669"/>
    <property type="project" value="InterPro"/>
</dbReference>
<dbReference type="KEGG" id="sli:Slin_4049"/>
<dbReference type="CDD" id="cd02440">
    <property type="entry name" value="AdoMet_MTases"/>
    <property type="match status" value="1"/>
</dbReference>
<dbReference type="PANTHER" id="PTHR42997:SF1">
    <property type="entry name" value="AP-4-A PHOSPHORYLASE"/>
    <property type="match status" value="1"/>
</dbReference>
<dbReference type="AlphaFoldDB" id="D2QIW1"/>
<dbReference type="RefSeq" id="WP_012928547.1">
    <property type="nucleotide sequence ID" value="NC_013730.1"/>
</dbReference>
<dbReference type="SUPFAM" id="SSF54197">
    <property type="entry name" value="HIT-like"/>
    <property type="match status" value="1"/>
</dbReference>
<dbReference type="EMBL" id="CP001769">
    <property type="protein sequence ID" value="ADB40037.1"/>
    <property type="molecule type" value="Genomic_DNA"/>
</dbReference>
<evidence type="ECO:0000259" key="2">
    <source>
        <dbReference type="PROSITE" id="PS51084"/>
    </source>
</evidence>
<dbReference type="Proteomes" id="UP000002028">
    <property type="component" value="Chromosome"/>
</dbReference>
<proteinExistence type="predicted"/>
<dbReference type="PANTHER" id="PTHR42997">
    <property type="entry name" value="HIT FAMILY HYDROLASE"/>
    <property type="match status" value="1"/>
</dbReference>
<dbReference type="InterPro" id="IPR036265">
    <property type="entry name" value="HIT-like_sf"/>
</dbReference>
<evidence type="ECO:0000313" key="4">
    <source>
        <dbReference type="Proteomes" id="UP000002028"/>
    </source>
</evidence>
<dbReference type="InterPro" id="IPR052908">
    <property type="entry name" value="AP-4-A_phosphorylase"/>
</dbReference>
<dbReference type="STRING" id="504472.Slin_4049"/>
<evidence type="ECO:0000313" key="3">
    <source>
        <dbReference type="EMBL" id="ADB40037.1"/>
    </source>
</evidence>
<sequence length="289" mass="33086">MSNSQNPNSHLTAKERDTPSLPIRMLCERRLVEGRVLDYGCGYGQDVRFLRAKGFDAYGYDPYHQPDLPTGTFDTIVCFYVLNVLFPDEQTEVMMNISRLLKPGGRAYLSVRRDITRDGFRTHQLYGKSVYQCDVKLPFNSIYRNENTELYQYQHINQLTVEPNKCPFCTPKPKLEILTETVLTYAILDGYPVSKGHSLITPKKHVANFFDLPFSEQNECWQVVNKVQLMLHERFLPDGFTIGLNIGAAAGQKFPHASIHIIPRYIGDVPNPSGGVRNILHMKKGFHMR</sequence>
<name>D2QIW1_SPILD</name>
<dbReference type="Pfam" id="PF01230">
    <property type="entry name" value="HIT"/>
    <property type="match status" value="1"/>
</dbReference>
<comment type="caution">
    <text evidence="1">Lacks conserved residue(s) required for the propagation of feature annotation.</text>
</comment>
<evidence type="ECO:0000256" key="1">
    <source>
        <dbReference type="PROSITE-ProRule" id="PRU00464"/>
    </source>
</evidence>
<dbReference type="Gene3D" id="3.30.428.10">
    <property type="entry name" value="HIT-like"/>
    <property type="match status" value="1"/>
</dbReference>
<accession>D2QIW1</accession>
<dbReference type="Gene3D" id="3.40.50.150">
    <property type="entry name" value="Vaccinia Virus protein VP39"/>
    <property type="match status" value="2"/>
</dbReference>
<feature type="domain" description="HIT" evidence="2">
    <location>
        <begin position="164"/>
        <end position="271"/>
    </location>
</feature>